<feature type="chain" id="PRO_5014969498" description="Tricarboxylate transport protein TctC" evidence="2">
    <location>
        <begin position="20"/>
        <end position="319"/>
    </location>
</feature>
<comment type="caution">
    <text evidence="3">The sequence shown here is derived from an EMBL/GenBank/DDBJ whole genome shotgun (WGS) entry which is preliminary data.</text>
</comment>
<evidence type="ECO:0000313" key="3">
    <source>
        <dbReference type="EMBL" id="PLC54635.1"/>
    </source>
</evidence>
<protein>
    <recommendedName>
        <fullName evidence="5">Tricarboxylate transport protein TctC</fullName>
    </recommendedName>
</protein>
<evidence type="ECO:0000256" key="2">
    <source>
        <dbReference type="SAM" id="SignalP"/>
    </source>
</evidence>
<organism evidence="3 4">
    <name type="scientific">Pollutimonas nitritireducens</name>
    <dbReference type="NCBI Taxonomy" id="2045209"/>
    <lineage>
        <taxon>Bacteria</taxon>
        <taxon>Pseudomonadati</taxon>
        <taxon>Pseudomonadota</taxon>
        <taxon>Betaproteobacteria</taxon>
        <taxon>Burkholderiales</taxon>
        <taxon>Alcaligenaceae</taxon>
        <taxon>Pollutimonas</taxon>
    </lineage>
</organism>
<feature type="signal peptide" evidence="2">
    <location>
        <begin position="1"/>
        <end position="19"/>
    </location>
</feature>
<dbReference type="Proteomes" id="UP000234328">
    <property type="component" value="Unassembled WGS sequence"/>
</dbReference>
<dbReference type="CDD" id="cd07012">
    <property type="entry name" value="PBP2_Bug_TTT"/>
    <property type="match status" value="1"/>
</dbReference>
<accession>A0A2N4UI36</accession>
<reference evidence="3 4" key="1">
    <citation type="submission" date="2017-10" db="EMBL/GenBank/DDBJ databases">
        <title>Two draft genome sequences of Pusillimonas sp. strains isolated from a nitrate- and radionuclide-contaminated groundwater in Russia.</title>
        <authorList>
            <person name="Grouzdev D.S."/>
            <person name="Tourova T.P."/>
            <person name="Goeva M.A."/>
            <person name="Babich T.L."/>
            <person name="Sokolova D.S."/>
            <person name="Abdullin R."/>
            <person name="Poltaraus A.B."/>
            <person name="Toshchakov S.V."/>
            <person name="Nazina T.N."/>
        </authorList>
    </citation>
    <scope>NUCLEOTIDE SEQUENCE [LARGE SCALE GENOMIC DNA]</scope>
    <source>
        <strain evidence="3 4">JR1/69-2-13</strain>
    </source>
</reference>
<dbReference type="AlphaFoldDB" id="A0A2N4UI36"/>
<dbReference type="EMBL" id="PDNV01000004">
    <property type="protein sequence ID" value="PLC54635.1"/>
    <property type="molecule type" value="Genomic_DNA"/>
</dbReference>
<dbReference type="OrthoDB" id="8886951at2"/>
<dbReference type="PANTHER" id="PTHR42928:SF5">
    <property type="entry name" value="BLR1237 PROTEIN"/>
    <property type="match status" value="1"/>
</dbReference>
<dbReference type="InterPro" id="IPR042100">
    <property type="entry name" value="Bug_dom1"/>
</dbReference>
<comment type="similarity">
    <text evidence="1">Belongs to the UPF0065 (bug) family.</text>
</comment>
<dbReference type="Gene3D" id="3.40.190.10">
    <property type="entry name" value="Periplasmic binding protein-like II"/>
    <property type="match status" value="1"/>
</dbReference>
<dbReference type="PANTHER" id="PTHR42928">
    <property type="entry name" value="TRICARBOXYLATE-BINDING PROTEIN"/>
    <property type="match status" value="1"/>
</dbReference>
<dbReference type="PIRSF" id="PIRSF017082">
    <property type="entry name" value="YflP"/>
    <property type="match status" value="1"/>
</dbReference>
<evidence type="ECO:0000313" key="4">
    <source>
        <dbReference type="Proteomes" id="UP000234328"/>
    </source>
</evidence>
<gene>
    <name evidence="3" type="ORF">CR155_07715</name>
</gene>
<keyword evidence="2" id="KW-0732">Signal</keyword>
<name>A0A2N4UI36_9BURK</name>
<dbReference type="Gene3D" id="3.40.190.150">
    <property type="entry name" value="Bordetella uptake gene, domain 1"/>
    <property type="match status" value="1"/>
</dbReference>
<sequence>MFNRILGSLALAASLTASAGATEFPTKPVQLVVPYSPGGLTDNLARRYAEQLAAAWKQPVVVENKPGAGSAIGAGNVARSAPDGYTVLLGSVGMVTNPLLLKKMPYDPESLVPLALVALAPNVLYVHPSVPATNVKELVEYAKKNPGHLSFASSGVGSSPHLAAELFATKTGIDVIQVPYKGTGPAIADFLGGQVNAYFDTMQSMKYAKDGSIRALAITTKQRIAEAPDLPTVEESGVAPGVISSSWFGFFVPASTPADVQQQIMQAIRRIAEDKEMKTVVSTMGLIPEFMDQAQFKQFTNDETVKWRNVIETQKISIN</sequence>
<dbReference type="Pfam" id="PF03401">
    <property type="entry name" value="TctC"/>
    <property type="match status" value="1"/>
</dbReference>
<proteinExistence type="inferred from homology"/>
<evidence type="ECO:0000256" key="1">
    <source>
        <dbReference type="ARBA" id="ARBA00006987"/>
    </source>
</evidence>
<keyword evidence="4" id="KW-1185">Reference proteome</keyword>
<dbReference type="InterPro" id="IPR005064">
    <property type="entry name" value="BUG"/>
</dbReference>
<evidence type="ECO:0008006" key="5">
    <source>
        <dbReference type="Google" id="ProtNLM"/>
    </source>
</evidence>
<dbReference type="RefSeq" id="WP_102069404.1">
    <property type="nucleotide sequence ID" value="NZ_PDNV01000004.1"/>
</dbReference>
<dbReference type="SUPFAM" id="SSF53850">
    <property type="entry name" value="Periplasmic binding protein-like II"/>
    <property type="match status" value="1"/>
</dbReference>